<dbReference type="PROSITE" id="PS50112">
    <property type="entry name" value="PAS"/>
    <property type="match status" value="1"/>
</dbReference>
<evidence type="ECO:0000256" key="4">
    <source>
        <dbReference type="ARBA" id="ARBA00022679"/>
    </source>
</evidence>
<evidence type="ECO:0000256" key="1">
    <source>
        <dbReference type="ARBA" id="ARBA00000085"/>
    </source>
</evidence>
<keyword evidence="3" id="KW-0597">Phosphoprotein</keyword>
<dbReference type="InterPro" id="IPR000014">
    <property type="entry name" value="PAS"/>
</dbReference>
<dbReference type="Gene3D" id="1.10.287.130">
    <property type="match status" value="1"/>
</dbReference>
<reference evidence="10 11" key="1">
    <citation type="submission" date="2019-06" db="EMBL/GenBank/DDBJ databases">
        <title>Flavobacteriaceae Paucihalobacterium erythroidium CWB-1, complete genome.</title>
        <authorList>
            <person name="Wu S."/>
        </authorList>
    </citation>
    <scope>NUCLEOTIDE SEQUENCE [LARGE SCALE GENOMIC DNA]</scope>
    <source>
        <strain evidence="10 11">CWB-1</strain>
    </source>
</reference>
<dbReference type="InterPro" id="IPR035965">
    <property type="entry name" value="PAS-like_dom_sf"/>
</dbReference>
<feature type="domain" description="PAS" evidence="8">
    <location>
        <begin position="34"/>
        <end position="91"/>
    </location>
</feature>
<evidence type="ECO:0000256" key="5">
    <source>
        <dbReference type="ARBA" id="ARBA00022777"/>
    </source>
</evidence>
<keyword evidence="4" id="KW-0808">Transferase</keyword>
<dbReference type="InterPro" id="IPR005467">
    <property type="entry name" value="His_kinase_dom"/>
</dbReference>
<dbReference type="CDD" id="cd00082">
    <property type="entry name" value="HisKA"/>
    <property type="match status" value="1"/>
</dbReference>
<comment type="catalytic activity">
    <reaction evidence="1">
        <text>ATP + protein L-histidine = ADP + protein N-phospho-L-histidine.</text>
        <dbReference type="EC" id="2.7.13.3"/>
    </reaction>
</comment>
<dbReference type="InterPro" id="IPR050736">
    <property type="entry name" value="Sensor_HK_Regulatory"/>
</dbReference>
<dbReference type="InterPro" id="IPR000700">
    <property type="entry name" value="PAS-assoc_C"/>
</dbReference>
<feature type="domain" description="Histidine kinase" evidence="7">
    <location>
        <begin position="163"/>
        <end position="381"/>
    </location>
</feature>
<dbReference type="OrthoDB" id="9781208at2"/>
<dbReference type="InterPro" id="IPR036890">
    <property type="entry name" value="HATPase_C_sf"/>
</dbReference>
<proteinExistence type="predicted"/>
<evidence type="ECO:0000256" key="6">
    <source>
        <dbReference type="ARBA" id="ARBA00023012"/>
    </source>
</evidence>
<evidence type="ECO:0000256" key="2">
    <source>
        <dbReference type="ARBA" id="ARBA00012438"/>
    </source>
</evidence>
<dbReference type="Proteomes" id="UP000317332">
    <property type="component" value="Unassembled WGS sequence"/>
</dbReference>
<organism evidence="10 11">
    <name type="scientific">Paucihalobacter ruber</name>
    <dbReference type="NCBI Taxonomy" id="2567861"/>
    <lineage>
        <taxon>Bacteria</taxon>
        <taxon>Pseudomonadati</taxon>
        <taxon>Bacteroidota</taxon>
        <taxon>Flavobacteriia</taxon>
        <taxon>Flavobacteriales</taxon>
        <taxon>Flavobacteriaceae</taxon>
        <taxon>Paucihalobacter</taxon>
    </lineage>
</organism>
<dbReference type="InterPro" id="IPR003661">
    <property type="entry name" value="HisK_dim/P_dom"/>
</dbReference>
<dbReference type="Gene3D" id="3.30.565.10">
    <property type="entry name" value="Histidine kinase-like ATPase, C-terminal domain"/>
    <property type="match status" value="1"/>
</dbReference>
<dbReference type="PROSITE" id="PS50109">
    <property type="entry name" value="HIS_KIN"/>
    <property type="match status" value="1"/>
</dbReference>
<dbReference type="SMART" id="SM00091">
    <property type="entry name" value="PAS"/>
    <property type="match status" value="1"/>
</dbReference>
<evidence type="ECO:0000313" key="11">
    <source>
        <dbReference type="Proteomes" id="UP000317332"/>
    </source>
</evidence>
<keyword evidence="11" id="KW-1185">Reference proteome</keyword>
<dbReference type="InterPro" id="IPR003594">
    <property type="entry name" value="HATPase_dom"/>
</dbReference>
<dbReference type="Pfam" id="PF02518">
    <property type="entry name" value="HATPase_c"/>
    <property type="match status" value="1"/>
</dbReference>
<accession>A0A506PD43</accession>
<dbReference type="SUPFAM" id="SSF55874">
    <property type="entry name" value="ATPase domain of HSP90 chaperone/DNA topoisomerase II/histidine kinase"/>
    <property type="match status" value="1"/>
</dbReference>
<evidence type="ECO:0000259" key="9">
    <source>
        <dbReference type="PROSITE" id="PS50113"/>
    </source>
</evidence>
<dbReference type="PANTHER" id="PTHR43711">
    <property type="entry name" value="TWO-COMPONENT HISTIDINE KINASE"/>
    <property type="match status" value="1"/>
</dbReference>
<gene>
    <name evidence="10" type="ORF">FJ651_14690</name>
</gene>
<dbReference type="InterPro" id="IPR036097">
    <property type="entry name" value="HisK_dim/P_sf"/>
</dbReference>
<dbReference type="RefSeq" id="WP_140991426.1">
    <property type="nucleotide sequence ID" value="NZ_VHIQ01000008.1"/>
</dbReference>
<evidence type="ECO:0000313" key="10">
    <source>
        <dbReference type="EMBL" id="TPV31438.1"/>
    </source>
</evidence>
<dbReference type="FunFam" id="3.30.565.10:FF:000006">
    <property type="entry name" value="Sensor histidine kinase WalK"/>
    <property type="match status" value="1"/>
</dbReference>
<dbReference type="AlphaFoldDB" id="A0A506PD43"/>
<evidence type="ECO:0000259" key="7">
    <source>
        <dbReference type="PROSITE" id="PS50109"/>
    </source>
</evidence>
<keyword evidence="5 10" id="KW-0418">Kinase</keyword>
<comment type="caution">
    <text evidence="10">The sequence shown here is derived from an EMBL/GenBank/DDBJ whole genome shotgun (WGS) entry which is preliminary data.</text>
</comment>
<dbReference type="PANTHER" id="PTHR43711:SF1">
    <property type="entry name" value="HISTIDINE KINASE 1"/>
    <property type="match status" value="1"/>
</dbReference>
<dbReference type="GO" id="GO:0000155">
    <property type="term" value="F:phosphorelay sensor kinase activity"/>
    <property type="evidence" value="ECO:0007669"/>
    <property type="project" value="InterPro"/>
</dbReference>
<dbReference type="SMART" id="SM00388">
    <property type="entry name" value="HisKA"/>
    <property type="match status" value="1"/>
</dbReference>
<dbReference type="EMBL" id="VHIQ01000008">
    <property type="protein sequence ID" value="TPV31438.1"/>
    <property type="molecule type" value="Genomic_DNA"/>
</dbReference>
<name>A0A506PD43_9FLAO</name>
<sequence>MIQQAKNKVSIKEHYIPNAEICSQIIDSLKDYSILTVDKELNINSWNSGAVKIFQYTKDEIIGKPFEIIFTEEDKKNGIPKKEIETALAEGKSKDIRWHLCKDSTTFYADGLVFPLKNEENEVMGFVKILRDITKRKASEDAINKYAKELEDLNRHKETVLAILSHDLRSPLAGIIQGAEYLKLNYEILEPEFAQELLEELHTASISELNMLDYLVEWARIKYAAEAFAPAKIELVDYVNKVFQSLKETAAIKTIVFHNAVEEESSVYADGKMLISILQNIVSNAIKHSHDGGKIMVSAKKRDHMIIVEIKDTGRGMSKEIQEKLFTPEVISLSKTVEENKGAGIGLILVKSFLERNGGHIWVESVEGNGSSFYFTLPIEKPAEKVNILEDVKCIGG</sequence>
<evidence type="ECO:0000259" key="8">
    <source>
        <dbReference type="PROSITE" id="PS50112"/>
    </source>
</evidence>
<dbReference type="InterPro" id="IPR004358">
    <property type="entry name" value="Sig_transdc_His_kin-like_C"/>
</dbReference>
<dbReference type="SMART" id="SM00387">
    <property type="entry name" value="HATPase_c"/>
    <property type="match status" value="1"/>
</dbReference>
<dbReference type="Gene3D" id="3.30.450.20">
    <property type="entry name" value="PAS domain"/>
    <property type="match status" value="1"/>
</dbReference>
<dbReference type="PROSITE" id="PS50113">
    <property type="entry name" value="PAC"/>
    <property type="match status" value="1"/>
</dbReference>
<dbReference type="CDD" id="cd00130">
    <property type="entry name" value="PAS"/>
    <property type="match status" value="1"/>
</dbReference>
<keyword evidence="6" id="KW-0902">Two-component regulatory system</keyword>
<protein>
    <recommendedName>
        <fullName evidence="2">histidine kinase</fullName>
        <ecNumber evidence="2">2.7.13.3</ecNumber>
    </recommendedName>
</protein>
<evidence type="ECO:0000256" key="3">
    <source>
        <dbReference type="ARBA" id="ARBA00022553"/>
    </source>
</evidence>
<dbReference type="Pfam" id="PF13426">
    <property type="entry name" value="PAS_9"/>
    <property type="match status" value="1"/>
</dbReference>
<dbReference type="PRINTS" id="PR00344">
    <property type="entry name" value="BCTRLSENSOR"/>
</dbReference>
<feature type="domain" description="PAC" evidence="9">
    <location>
        <begin position="92"/>
        <end position="145"/>
    </location>
</feature>
<dbReference type="NCBIfam" id="TIGR00229">
    <property type="entry name" value="sensory_box"/>
    <property type="match status" value="1"/>
</dbReference>
<dbReference type="SUPFAM" id="SSF55785">
    <property type="entry name" value="PYP-like sensor domain (PAS domain)"/>
    <property type="match status" value="1"/>
</dbReference>
<dbReference type="SUPFAM" id="SSF47384">
    <property type="entry name" value="Homodimeric domain of signal transducing histidine kinase"/>
    <property type="match status" value="1"/>
</dbReference>
<dbReference type="EC" id="2.7.13.3" evidence="2"/>